<proteinExistence type="predicted"/>
<dbReference type="EMBL" id="MSSM01000017">
    <property type="protein sequence ID" value="RXT24598.1"/>
    <property type="molecule type" value="Genomic_DNA"/>
</dbReference>
<name>A0A4Q1U229_9LACO</name>
<evidence type="ECO:0000313" key="4">
    <source>
        <dbReference type="Proteomes" id="UP000290475"/>
    </source>
</evidence>
<evidence type="ECO:0000313" key="3">
    <source>
        <dbReference type="EMBL" id="UYN57009.1"/>
    </source>
</evidence>
<evidence type="ECO:0000313" key="5">
    <source>
        <dbReference type="Proteomes" id="UP001164790"/>
    </source>
</evidence>
<evidence type="ECO:0000313" key="2">
    <source>
        <dbReference type="EMBL" id="RXT24598.1"/>
    </source>
</evidence>
<feature type="region of interest" description="Disordered" evidence="1">
    <location>
        <begin position="1"/>
        <end position="20"/>
    </location>
</feature>
<protein>
    <submittedName>
        <fullName evidence="2">Uncharacterized protein</fullName>
    </submittedName>
</protein>
<organism evidence="2 4">
    <name type="scientific">Lacticaseibacillus chiayiensis</name>
    <dbReference type="NCBI Taxonomy" id="2100821"/>
    <lineage>
        <taxon>Bacteria</taxon>
        <taxon>Bacillati</taxon>
        <taxon>Bacillota</taxon>
        <taxon>Bacilli</taxon>
        <taxon>Lactobacillales</taxon>
        <taxon>Lactobacillaceae</taxon>
        <taxon>Lacticaseibacillus</taxon>
    </lineage>
</organism>
<dbReference type="Proteomes" id="UP001164790">
    <property type="component" value="Chromosome"/>
</dbReference>
<feature type="compositionally biased region" description="Polar residues" evidence="1">
    <location>
        <begin position="1"/>
        <end position="13"/>
    </location>
</feature>
<dbReference type="EMBL" id="CP107523">
    <property type="protein sequence ID" value="UYN57009.1"/>
    <property type="molecule type" value="Genomic_DNA"/>
</dbReference>
<gene>
    <name evidence="2" type="ORF">BVJ53_07570</name>
    <name evidence="3" type="ORF">OFW50_02580</name>
</gene>
<dbReference type="AlphaFoldDB" id="A0A4Q1U229"/>
<evidence type="ECO:0000256" key="1">
    <source>
        <dbReference type="SAM" id="MobiDB-lite"/>
    </source>
</evidence>
<sequence length="64" mass="7020">MFYVTQTGANSDGESPVVEGDLQDERCGHEQVPRGDHIDYLVNSRLQHVHGVHVDGHGPVDVVN</sequence>
<accession>A0A4Q1U229</accession>
<reference evidence="2 4" key="1">
    <citation type="submission" date="2017-01" db="EMBL/GenBank/DDBJ databases">
        <title>Lactobacillus chiayiensis sp. nov., a lactic acid bacterium isolated from compost.</title>
        <authorList>
            <person name="Huang C.-H."/>
        </authorList>
    </citation>
    <scope>NUCLEOTIDE SEQUENCE [LARGE SCALE GENOMIC DNA]</scope>
    <source>
        <strain evidence="2">Chh01</strain>
        <strain evidence="4">chh01</strain>
    </source>
</reference>
<dbReference type="RefSeq" id="WP_129301896.1">
    <property type="nucleotide sequence ID" value="NZ_CP074378.1"/>
</dbReference>
<dbReference type="Proteomes" id="UP000290475">
    <property type="component" value="Unassembled WGS sequence"/>
</dbReference>
<keyword evidence="5" id="KW-1185">Reference proteome</keyword>
<reference evidence="3" key="2">
    <citation type="submission" date="2022-10" db="EMBL/GenBank/DDBJ databases">
        <title>Comparative genomic analysis and in-vitro probiotic properties of the potential probiotic L. chiayiensis AACE 3.</title>
        <authorList>
            <person name="Kang X."/>
        </authorList>
    </citation>
    <scope>NUCLEOTIDE SEQUENCE</scope>
    <source>
        <strain evidence="3">AACE 3</strain>
    </source>
</reference>